<protein>
    <submittedName>
        <fullName evidence="1">Uncharacterized protein</fullName>
    </submittedName>
</protein>
<keyword evidence="2" id="KW-1185">Reference proteome</keyword>
<evidence type="ECO:0000313" key="2">
    <source>
        <dbReference type="Proteomes" id="UP001501563"/>
    </source>
</evidence>
<comment type="caution">
    <text evidence="1">The sequence shown here is derived from an EMBL/GenBank/DDBJ whole genome shotgun (WGS) entry which is preliminary data.</text>
</comment>
<gene>
    <name evidence="1" type="ORF">GCM10022207_75490</name>
</gene>
<accession>A0ABP7LC15</accession>
<sequence>MVKSEEHLQQAPDAFRCVEASGQSLTVPVVLDRAIQGVGVGVEPVARDLERLVGTETCLVGQDPGDASVEPVEHYLGTGESVAFKTRHPGCAELGERDDDEVEFGGPVSREPGEIGPRVVGEDHVQVVVGVRGHHAVVGSGTFEDKADDR</sequence>
<name>A0ABP7LC15_9ACTN</name>
<organism evidence="1 2">
    <name type="scientific">Streptomyces lannensis</name>
    <dbReference type="NCBI Taxonomy" id="766498"/>
    <lineage>
        <taxon>Bacteria</taxon>
        <taxon>Bacillati</taxon>
        <taxon>Actinomycetota</taxon>
        <taxon>Actinomycetes</taxon>
        <taxon>Kitasatosporales</taxon>
        <taxon>Streptomycetaceae</taxon>
        <taxon>Streptomyces</taxon>
    </lineage>
</organism>
<dbReference type="EMBL" id="BAAAZA010000035">
    <property type="protein sequence ID" value="GAA3896129.1"/>
    <property type="molecule type" value="Genomic_DNA"/>
</dbReference>
<evidence type="ECO:0000313" key="1">
    <source>
        <dbReference type="EMBL" id="GAA3896129.1"/>
    </source>
</evidence>
<dbReference type="Proteomes" id="UP001501563">
    <property type="component" value="Unassembled WGS sequence"/>
</dbReference>
<reference evidence="2" key="1">
    <citation type="journal article" date="2019" name="Int. J. Syst. Evol. Microbiol.">
        <title>The Global Catalogue of Microorganisms (GCM) 10K type strain sequencing project: providing services to taxonomists for standard genome sequencing and annotation.</title>
        <authorList>
            <consortium name="The Broad Institute Genomics Platform"/>
            <consortium name="The Broad Institute Genome Sequencing Center for Infectious Disease"/>
            <person name="Wu L."/>
            <person name="Ma J."/>
        </authorList>
    </citation>
    <scope>NUCLEOTIDE SEQUENCE [LARGE SCALE GENOMIC DNA]</scope>
    <source>
        <strain evidence="2">JCM 16578</strain>
    </source>
</reference>
<proteinExistence type="predicted"/>